<accession>A0A9P7JLF0</accession>
<keyword evidence="3" id="KW-1185">Reference proteome</keyword>
<name>A0A9P7JLF0_9AGAM</name>
<feature type="compositionally biased region" description="Basic residues" evidence="1">
    <location>
        <begin position="353"/>
        <end position="363"/>
    </location>
</feature>
<dbReference type="OrthoDB" id="2654756at2759"/>
<organism evidence="2 3">
    <name type="scientific">Suillus discolor</name>
    <dbReference type="NCBI Taxonomy" id="1912936"/>
    <lineage>
        <taxon>Eukaryota</taxon>
        <taxon>Fungi</taxon>
        <taxon>Dikarya</taxon>
        <taxon>Basidiomycota</taxon>
        <taxon>Agaricomycotina</taxon>
        <taxon>Agaricomycetes</taxon>
        <taxon>Agaricomycetidae</taxon>
        <taxon>Boletales</taxon>
        <taxon>Suillineae</taxon>
        <taxon>Suillaceae</taxon>
        <taxon>Suillus</taxon>
    </lineage>
</organism>
<gene>
    <name evidence="2" type="ORF">F5147DRAFT_781854</name>
</gene>
<feature type="compositionally biased region" description="Acidic residues" evidence="1">
    <location>
        <begin position="370"/>
        <end position="382"/>
    </location>
</feature>
<feature type="region of interest" description="Disordered" evidence="1">
    <location>
        <begin position="311"/>
        <end position="422"/>
    </location>
</feature>
<dbReference type="RefSeq" id="XP_041284787.1">
    <property type="nucleotide sequence ID" value="XM_041442711.1"/>
</dbReference>
<dbReference type="GeneID" id="64704970"/>
<protein>
    <submittedName>
        <fullName evidence="2">Uncharacterized protein</fullName>
    </submittedName>
</protein>
<feature type="region of interest" description="Disordered" evidence="1">
    <location>
        <begin position="435"/>
        <end position="457"/>
    </location>
</feature>
<reference evidence="2" key="1">
    <citation type="journal article" date="2020" name="New Phytol.">
        <title>Comparative genomics reveals dynamic genome evolution in host specialist ectomycorrhizal fungi.</title>
        <authorList>
            <person name="Lofgren L.A."/>
            <person name="Nguyen N.H."/>
            <person name="Vilgalys R."/>
            <person name="Ruytinx J."/>
            <person name="Liao H.L."/>
            <person name="Branco S."/>
            <person name="Kuo A."/>
            <person name="LaButti K."/>
            <person name="Lipzen A."/>
            <person name="Andreopoulos W."/>
            <person name="Pangilinan J."/>
            <person name="Riley R."/>
            <person name="Hundley H."/>
            <person name="Na H."/>
            <person name="Barry K."/>
            <person name="Grigoriev I.V."/>
            <person name="Stajich J.E."/>
            <person name="Kennedy P.G."/>
        </authorList>
    </citation>
    <scope>NUCLEOTIDE SEQUENCE</scope>
    <source>
        <strain evidence="2">FC423</strain>
    </source>
</reference>
<dbReference type="EMBL" id="JABBWM010000157">
    <property type="protein sequence ID" value="KAG2085895.1"/>
    <property type="molecule type" value="Genomic_DNA"/>
</dbReference>
<dbReference type="AlphaFoldDB" id="A0A9P7JLF0"/>
<dbReference type="Proteomes" id="UP000823399">
    <property type="component" value="Unassembled WGS sequence"/>
</dbReference>
<proteinExistence type="predicted"/>
<feature type="compositionally biased region" description="Basic and acidic residues" evidence="1">
    <location>
        <begin position="311"/>
        <end position="332"/>
    </location>
</feature>
<comment type="caution">
    <text evidence="2">The sequence shown here is derived from an EMBL/GenBank/DDBJ whole genome shotgun (WGS) entry which is preliminary data.</text>
</comment>
<evidence type="ECO:0000256" key="1">
    <source>
        <dbReference type="SAM" id="MobiDB-lite"/>
    </source>
</evidence>
<sequence>MPRSESPIVVPQKKVCLQKAEVLVLRAHLEDWKSVKGKERSRVLLAIYKEASLQAPTKEKALLKARRKIYKQWLQNQSRRRGAAKPLIKYGRHWTGEASLDSHTQSLDSTGDGRDGWKRGDDYQMAEGSERQSLIAEVTESKGADMIKHFATEMFKKAGIRVCILSAWKDSQGKLMLGGHDFNEQFGDGESFIKTRDWDGIIMPEWVEYVGEQFDGGDDREPQMVKSKKRVAKKLVELDEDADRWPILPDTTGWKRAEQQHMIRSFLTKLYRMCSGEENLKAAVPWGDVIHDPWAFFDGAHWLAGMQLKEPSKMDKADATTAWKDSDGKMQEADLWPPSAHRANATKQSTGKGKGKANPKANRRCVAEDNNSEDELNGDLGEDGVSPSSEDEEAPSTGGEPKILPPPKVALPTKKKRAAGSHWDIRQVVAEVGGVLNPPMKGSIPSRQPLKSQGIPLKVPATSLVPGTRSKEVAYTSNEPPKNLNRCGTHAVSDTPAKRTRSKTTAPEASRAKRGRK</sequence>
<evidence type="ECO:0000313" key="3">
    <source>
        <dbReference type="Proteomes" id="UP000823399"/>
    </source>
</evidence>
<feature type="region of interest" description="Disordered" evidence="1">
    <location>
        <begin position="473"/>
        <end position="517"/>
    </location>
</feature>
<evidence type="ECO:0000313" key="2">
    <source>
        <dbReference type="EMBL" id="KAG2085895.1"/>
    </source>
</evidence>
<feature type="compositionally biased region" description="Basic and acidic residues" evidence="1">
    <location>
        <begin position="111"/>
        <end position="120"/>
    </location>
</feature>
<feature type="region of interest" description="Disordered" evidence="1">
    <location>
        <begin position="101"/>
        <end position="120"/>
    </location>
</feature>